<reference evidence="5 6" key="1">
    <citation type="submission" date="2017-11" db="EMBL/GenBank/DDBJ databases">
        <title>Genomic Encyclopedia of Archaeal and Bacterial Type Strains, Phase II (KMG-II): From Individual Species to Whole Genera.</title>
        <authorList>
            <person name="Goeker M."/>
        </authorList>
    </citation>
    <scope>NUCLEOTIDE SEQUENCE [LARGE SCALE GENOMIC DNA]</scope>
    <source>
        <strain evidence="5 6">DSM 25478</strain>
    </source>
</reference>
<dbReference type="PANTHER" id="PTHR33204:SF37">
    <property type="entry name" value="HTH-TYPE TRANSCRIPTIONAL REGULATOR YODB"/>
    <property type="match status" value="1"/>
</dbReference>
<dbReference type="Pfam" id="PF01638">
    <property type="entry name" value="HxlR"/>
    <property type="match status" value="1"/>
</dbReference>
<dbReference type="InterPro" id="IPR036388">
    <property type="entry name" value="WH-like_DNA-bd_sf"/>
</dbReference>
<dbReference type="GO" id="GO:0003677">
    <property type="term" value="F:DNA binding"/>
    <property type="evidence" value="ECO:0007669"/>
    <property type="project" value="UniProtKB-KW"/>
</dbReference>
<evidence type="ECO:0000256" key="3">
    <source>
        <dbReference type="ARBA" id="ARBA00023163"/>
    </source>
</evidence>
<dbReference type="SUPFAM" id="SSF46785">
    <property type="entry name" value="Winged helix' DNA-binding domain"/>
    <property type="match status" value="1"/>
</dbReference>
<dbReference type="EMBL" id="PGFE01000001">
    <property type="protein sequence ID" value="PJJ77851.1"/>
    <property type="molecule type" value="Genomic_DNA"/>
</dbReference>
<dbReference type="Proteomes" id="UP000231693">
    <property type="component" value="Unassembled WGS sequence"/>
</dbReference>
<dbReference type="AlphaFoldDB" id="A0A2M9D0X1"/>
<dbReference type="Gene3D" id="1.10.10.10">
    <property type="entry name" value="Winged helix-like DNA-binding domain superfamily/Winged helix DNA-binding domain"/>
    <property type="match status" value="1"/>
</dbReference>
<evidence type="ECO:0000313" key="5">
    <source>
        <dbReference type="EMBL" id="PJJ77851.1"/>
    </source>
</evidence>
<keyword evidence="2" id="KW-0238">DNA-binding</keyword>
<proteinExistence type="predicted"/>
<keyword evidence="3" id="KW-0804">Transcription</keyword>
<protein>
    <submittedName>
        <fullName evidence="5">HxlR family transcriptional regulator</fullName>
    </submittedName>
</protein>
<comment type="caution">
    <text evidence="5">The sequence shown here is derived from an EMBL/GenBank/DDBJ whole genome shotgun (WGS) entry which is preliminary data.</text>
</comment>
<evidence type="ECO:0000313" key="6">
    <source>
        <dbReference type="Proteomes" id="UP000231693"/>
    </source>
</evidence>
<gene>
    <name evidence="5" type="ORF">CLV28_1077</name>
</gene>
<name>A0A2M9D0X1_9CELL</name>
<dbReference type="InterPro" id="IPR036390">
    <property type="entry name" value="WH_DNA-bd_sf"/>
</dbReference>
<evidence type="ECO:0000256" key="2">
    <source>
        <dbReference type="ARBA" id="ARBA00023125"/>
    </source>
</evidence>
<organism evidence="5 6">
    <name type="scientific">Sediminihabitans luteus</name>
    <dbReference type="NCBI Taxonomy" id="1138585"/>
    <lineage>
        <taxon>Bacteria</taxon>
        <taxon>Bacillati</taxon>
        <taxon>Actinomycetota</taxon>
        <taxon>Actinomycetes</taxon>
        <taxon>Micrococcales</taxon>
        <taxon>Cellulomonadaceae</taxon>
        <taxon>Sediminihabitans</taxon>
    </lineage>
</organism>
<sequence length="114" mass="12337">MFQRTLELVGRRWSGAILFAGVAGARRFVEYRRAVHGISDRLLAQRLKELERQGLVEREVVPSTPVQILYRPTPRGAELMAALGPLASWGGRHLDVVAPDVVAPDGSAPGPASA</sequence>
<evidence type="ECO:0000256" key="1">
    <source>
        <dbReference type="ARBA" id="ARBA00023015"/>
    </source>
</evidence>
<accession>A0A2M9D0X1</accession>
<dbReference type="PROSITE" id="PS51118">
    <property type="entry name" value="HTH_HXLR"/>
    <property type="match status" value="1"/>
</dbReference>
<keyword evidence="6" id="KW-1185">Reference proteome</keyword>
<dbReference type="InterPro" id="IPR002577">
    <property type="entry name" value="HTH_HxlR"/>
</dbReference>
<keyword evidence="1" id="KW-0805">Transcription regulation</keyword>
<evidence type="ECO:0000259" key="4">
    <source>
        <dbReference type="PROSITE" id="PS51118"/>
    </source>
</evidence>
<dbReference type="PANTHER" id="PTHR33204">
    <property type="entry name" value="TRANSCRIPTIONAL REGULATOR, MARR FAMILY"/>
    <property type="match status" value="1"/>
</dbReference>
<feature type="domain" description="HTH hxlR-type" evidence="4">
    <location>
        <begin position="1"/>
        <end position="98"/>
    </location>
</feature>